<proteinExistence type="predicted"/>
<dbReference type="KEGG" id="ppel:H6H00_09185"/>
<name>A0A7G7MRS3_9PSEU</name>
<evidence type="ECO:0000313" key="2">
    <source>
        <dbReference type="Proteomes" id="UP000515728"/>
    </source>
</evidence>
<dbReference type="Proteomes" id="UP000515728">
    <property type="component" value="Chromosome"/>
</dbReference>
<reference evidence="1 2" key="1">
    <citation type="submission" date="2020-08" db="EMBL/GenBank/DDBJ databases">
        <authorList>
            <person name="Mo P."/>
        </authorList>
    </citation>
    <scope>NUCLEOTIDE SEQUENCE [LARGE SCALE GENOMIC DNA]</scope>
    <source>
        <strain evidence="1 2">CGMCC 4.1532</strain>
    </source>
</reference>
<evidence type="ECO:0008006" key="3">
    <source>
        <dbReference type="Google" id="ProtNLM"/>
    </source>
</evidence>
<evidence type="ECO:0000313" key="1">
    <source>
        <dbReference type="EMBL" id="QNG55484.1"/>
    </source>
</evidence>
<gene>
    <name evidence="1" type="ORF">H6H00_09185</name>
</gene>
<keyword evidence="2" id="KW-1185">Reference proteome</keyword>
<accession>A0A7G7MRS3</accession>
<organism evidence="1 2">
    <name type="scientific">Pseudonocardia petroleophila</name>
    <dbReference type="NCBI Taxonomy" id="37331"/>
    <lineage>
        <taxon>Bacteria</taxon>
        <taxon>Bacillati</taxon>
        <taxon>Actinomycetota</taxon>
        <taxon>Actinomycetes</taxon>
        <taxon>Pseudonocardiales</taxon>
        <taxon>Pseudonocardiaceae</taxon>
        <taxon>Pseudonocardia</taxon>
    </lineage>
</organism>
<dbReference type="EMBL" id="CP060131">
    <property type="protein sequence ID" value="QNG55484.1"/>
    <property type="molecule type" value="Genomic_DNA"/>
</dbReference>
<sequence>MPTVALPARPGRAELDPLLVEHDPQRVVVHGTDADLAAVLLRLLRTERLHVEIGYVPSSRRSAVAAIWGLGPVGTALHGRATAVPLVRDDTGGVLVGRGEVRDLDGECYCDDALVLRGRTPRLVVAPGPDGIAVRAGRGSRLPTGAVRPVAPTARRGRGSALGRAVQVGGRPFTAVSDGVAHPRPLERRTWYRHTSDWLLALP</sequence>
<protein>
    <recommendedName>
        <fullName evidence="3">Peptidase M50</fullName>
    </recommendedName>
</protein>
<dbReference type="AlphaFoldDB" id="A0A7G7MRS3"/>